<keyword evidence="2" id="KW-1185">Reference proteome</keyword>
<name>I1DWB1_9GAMM</name>
<dbReference type="AlphaFoldDB" id="I1DWB1"/>
<organism evidence="1 2">
    <name type="scientific">Rheinheimera nanhaiensis E407-8</name>
    <dbReference type="NCBI Taxonomy" id="562729"/>
    <lineage>
        <taxon>Bacteria</taxon>
        <taxon>Pseudomonadati</taxon>
        <taxon>Pseudomonadota</taxon>
        <taxon>Gammaproteobacteria</taxon>
        <taxon>Chromatiales</taxon>
        <taxon>Chromatiaceae</taxon>
        <taxon>Rheinheimera</taxon>
    </lineage>
</organism>
<reference evidence="1 2" key="1">
    <citation type="journal article" date="2012" name="J. Bacteriol.">
        <title>Genome Sequence of the Protease-Producing Bacterium Rheinheimera nanhaiensis E407-8T, Isolated from Deep-Sea Sediment of the South China Sea.</title>
        <authorList>
            <person name="Zhang X.-Y."/>
            <person name="Zhang Y.-J."/>
            <person name="Qin Q.-L."/>
            <person name="Xie B.-B."/>
            <person name="Chen X.-L."/>
            <person name="Zhou B.-C."/>
            <person name="Zhang Y.-Z."/>
        </authorList>
    </citation>
    <scope>NUCLEOTIDE SEQUENCE [LARGE SCALE GENOMIC DNA]</scope>
    <source>
        <strain evidence="1 2">E407-8</strain>
    </source>
</reference>
<dbReference type="EMBL" id="BAFK01000006">
    <property type="protein sequence ID" value="GAB58339.1"/>
    <property type="molecule type" value="Genomic_DNA"/>
</dbReference>
<sequence>MKKLLMIDTTWPINSRTERFRVSLSKKYLVHVSAWNRGASKNDSVQCHDILDSNIKYGNRFGKLFLLPKFIRHNVRVVENNSPDIIFASHWDSLICAVIAKKITGSTAKIVYDCLDLPSSSNRLLLKLLKTVEGFSLSYTDFVIFASRYYPDLYNLNQSYLVYENYPSRYSAPVLDSSPSWYDLAKELKIESSASISWIGVVRYPEVLCNLILSIRALDVKLFVFGDGPSLDYLKSYVISEGLEGRVHFFGRYKYNELPFIYEVTDFVWAAYPTLDFNSVYAISNKYFESSLFCRVPIFSNNTKMAESLRGRNPSVLLVDEYDVDSISVTLSSAIGEDIINLPFCKYEEDVFWDDVEDKLFDALSGI</sequence>
<evidence type="ECO:0000313" key="2">
    <source>
        <dbReference type="Proteomes" id="UP000004374"/>
    </source>
</evidence>
<gene>
    <name evidence="1" type="ORF">RNAN_1311</name>
</gene>
<dbReference type="Proteomes" id="UP000004374">
    <property type="component" value="Unassembled WGS sequence"/>
</dbReference>
<dbReference type="Gene3D" id="3.40.50.2000">
    <property type="entry name" value="Glycogen Phosphorylase B"/>
    <property type="match status" value="2"/>
</dbReference>
<dbReference type="RefSeq" id="WP_008219944.1">
    <property type="nucleotide sequence ID" value="NZ_BAFK01000006.1"/>
</dbReference>
<dbReference type="STRING" id="562729.RNAN_1311"/>
<accession>I1DWB1</accession>
<dbReference type="OrthoDB" id="2052976at2"/>
<proteinExistence type="predicted"/>
<dbReference type="SUPFAM" id="SSF53756">
    <property type="entry name" value="UDP-Glycosyltransferase/glycogen phosphorylase"/>
    <property type="match status" value="1"/>
</dbReference>
<protein>
    <recommendedName>
        <fullName evidence="3">Glycosyltransferase</fullName>
    </recommendedName>
</protein>
<evidence type="ECO:0008006" key="3">
    <source>
        <dbReference type="Google" id="ProtNLM"/>
    </source>
</evidence>
<comment type="caution">
    <text evidence="1">The sequence shown here is derived from an EMBL/GenBank/DDBJ whole genome shotgun (WGS) entry which is preliminary data.</text>
</comment>
<evidence type="ECO:0000313" key="1">
    <source>
        <dbReference type="EMBL" id="GAB58339.1"/>
    </source>
</evidence>